<name>A0A437QZU1_9GAMM</name>
<feature type="chain" id="PRO_5019124906" description="Transporter substrate-binding domain-containing protein" evidence="1">
    <location>
        <begin position="22"/>
        <end position="306"/>
    </location>
</feature>
<evidence type="ECO:0000313" key="3">
    <source>
        <dbReference type="Proteomes" id="UP000283077"/>
    </source>
</evidence>
<dbReference type="AlphaFoldDB" id="A0A437QZU1"/>
<evidence type="ECO:0000256" key="1">
    <source>
        <dbReference type="SAM" id="SignalP"/>
    </source>
</evidence>
<keyword evidence="3" id="KW-1185">Reference proteome</keyword>
<evidence type="ECO:0008006" key="4">
    <source>
        <dbReference type="Google" id="ProtNLM"/>
    </source>
</evidence>
<dbReference type="Proteomes" id="UP000283077">
    <property type="component" value="Unassembled WGS sequence"/>
</dbReference>
<comment type="caution">
    <text evidence="2">The sequence shown here is derived from an EMBL/GenBank/DDBJ whole genome shotgun (WGS) entry which is preliminary data.</text>
</comment>
<dbReference type="SUPFAM" id="SSF53850">
    <property type="entry name" value="Periplasmic binding protein-like II"/>
    <property type="match status" value="1"/>
</dbReference>
<sequence length="306" mass="34149">MHRFCCWLVMYAGLILNSAVATEPIAVVDIPIEMSVLDDYRRFVGTSSVYDIQSFDHAGTRRDVVDMVLVQQALHLGGYPLQFNFIPSDSSARSTQLFVRGDVLISLDSVWGQTANNLKSHVYISSAVIDRGDYVAAIFTSPNNQKTKSIRQLSDFSGLTAVSSRAYAQDWQLLEQLPLRELRDEYNWSSMAMLVSRGWVDFMLAPFPQHRPFGYRAPGIELVAVEGVKVLLDDSRHFIVAKKHPLAAPAFAALQRGLAILRQQGKLTRAYQECGFFNPEISHWTVLRPAATNASVAKQQQALTGL</sequence>
<accession>A0A437QZU1</accession>
<organism evidence="2 3">
    <name type="scientific">Rheinheimera riviphila</name>
    <dbReference type="NCBI Taxonomy" id="1834037"/>
    <lineage>
        <taxon>Bacteria</taxon>
        <taxon>Pseudomonadati</taxon>
        <taxon>Pseudomonadota</taxon>
        <taxon>Gammaproteobacteria</taxon>
        <taxon>Chromatiales</taxon>
        <taxon>Chromatiaceae</taxon>
        <taxon>Rheinheimera</taxon>
    </lineage>
</organism>
<reference evidence="2 3" key="1">
    <citation type="submission" date="2019-01" db="EMBL/GenBank/DDBJ databases">
        <authorList>
            <person name="Chen W.-M."/>
        </authorList>
    </citation>
    <scope>NUCLEOTIDE SEQUENCE [LARGE SCALE GENOMIC DNA]</scope>
    <source>
        <strain evidence="2 3">KYPC3</strain>
    </source>
</reference>
<dbReference type="EMBL" id="SACS01000007">
    <property type="protein sequence ID" value="RVU39991.1"/>
    <property type="molecule type" value="Genomic_DNA"/>
</dbReference>
<protein>
    <recommendedName>
        <fullName evidence="4">Transporter substrate-binding domain-containing protein</fullName>
    </recommendedName>
</protein>
<keyword evidence="1" id="KW-0732">Signal</keyword>
<dbReference type="RefSeq" id="WP_127698720.1">
    <property type="nucleotide sequence ID" value="NZ_SACS01000007.1"/>
</dbReference>
<evidence type="ECO:0000313" key="2">
    <source>
        <dbReference type="EMBL" id="RVU39991.1"/>
    </source>
</evidence>
<feature type="signal peptide" evidence="1">
    <location>
        <begin position="1"/>
        <end position="21"/>
    </location>
</feature>
<gene>
    <name evidence="2" type="ORF">EOE67_08780</name>
</gene>
<proteinExistence type="predicted"/>
<dbReference type="OrthoDB" id="5452199at2"/>